<dbReference type="PRINTS" id="PR00153">
    <property type="entry name" value="CSAPPISMRASE"/>
</dbReference>
<dbReference type="EMBL" id="CP003529">
    <property type="protein sequence ID" value="AFN83981.1"/>
    <property type="molecule type" value="Genomic_DNA"/>
</dbReference>
<dbReference type="PANTHER" id="PTHR11071">
    <property type="entry name" value="PEPTIDYL-PROLYL CIS-TRANS ISOMERASE"/>
    <property type="match status" value="1"/>
</dbReference>
<accession>I6ZW44</accession>
<dbReference type="GeneID" id="20564596"/>
<dbReference type="GO" id="GO:0016018">
    <property type="term" value="F:cyclosporin A binding"/>
    <property type="evidence" value="ECO:0007669"/>
    <property type="project" value="TreeGrafter"/>
</dbReference>
<dbReference type="GO" id="GO:0005737">
    <property type="term" value="C:cytoplasm"/>
    <property type="evidence" value="ECO:0007669"/>
    <property type="project" value="TreeGrafter"/>
</dbReference>
<dbReference type="AlphaFoldDB" id="I6ZW44"/>
<dbReference type="Pfam" id="PF00160">
    <property type="entry name" value="Pro_isomerase"/>
    <property type="match status" value="1"/>
</dbReference>
<evidence type="ECO:0000259" key="5">
    <source>
        <dbReference type="PROSITE" id="PS50072"/>
    </source>
</evidence>
<dbReference type="VEuPathDB" id="MicrosporidiaDB:EROM_101660"/>
<dbReference type="KEGG" id="ero:EROM_101660"/>
<comment type="catalytic activity">
    <reaction evidence="1 4">
        <text>[protein]-peptidylproline (omega=180) = [protein]-peptidylproline (omega=0)</text>
        <dbReference type="Rhea" id="RHEA:16237"/>
        <dbReference type="Rhea" id="RHEA-COMP:10747"/>
        <dbReference type="Rhea" id="RHEA-COMP:10748"/>
        <dbReference type="ChEBI" id="CHEBI:83833"/>
        <dbReference type="ChEBI" id="CHEBI:83834"/>
        <dbReference type="EC" id="5.2.1.8"/>
    </reaction>
</comment>
<keyword evidence="3 4" id="KW-0413">Isomerase</keyword>
<dbReference type="InterPro" id="IPR002130">
    <property type="entry name" value="Cyclophilin-type_PPIase_dom"/>
</dbReference>
<dbReference type="Gene3D" id="2.40.100.10">
    <property type="entry name" value="Cyclophilin-like"/>
    <property type="match status" value="1"/>
</dbReference>
<feature type="domain" description="PPIase cyclophilin-type" evidence="5">
    <location>
        <begin position="44"/>
        <end position="206"/>
    </location>
</feature>
<keyword evidence="7" id="KW-1185">Reference proteome</keyword>
<evidence type="ECO:0000313" key="6">
    <source>
        <dbReference type="EMBL" id="AFN83981.1"/>
    </source>
</evidence>
<dbReference type="InterPro" id="IPR029000">
    <property type="entry name" value="Cyclophilin-like_dom_sf"/>
</dbReference>
<dbReference type="SUPFAM" id="SSF50891">
    <property type="entry name" value="Cyclophilin-like"/>
    <property type="match status" value="1"/>
</dbReference>
<dbReference type="PROSITE" id="PS00170">
    <property type="entry name" value="CSA_PPIASE_1"/>
    <property type="match status" value="1"/>
</dbReference>
<dbReference type="HOGENOM" id="CLU_012062_4_3_1"/>
<dbReference type="OrthoDB" id="193499at2759"/>
<comment type="function">
    <text evidence="4">PPIases accelerate the folding of proteins. It catalyzes the cis-trans isomerization of proline imidic peptide bonds in oligopeptides.</text>
</comment>
<dbReference type="Proteomes" id="UP000010094">
    <property type="component" value="Chromosome X"/>
</dbReference>
<evidence type="ECO:0000256" key="2">
    <source>
        <dbReference type="ARBA" id="ARBA00023110"/>
    </source>
</evidence>
<evidence type="ECO:0000256" key="3">
    <source>
        <dbReference type="ARBA" id="ARBA00023235"/>
    </source>
</evidence>
<evidence type="ECO:0000256" key="1">
    <source>
        <dbReference type="ARBA" id="ARBA00000971"/>
    </source>
</evidence>
<protein>
    <recommendedName>
        <fullName evidence="4">Peptidyl-prolyl cis-trans isomerase</fullName>
        <shortName evidence="4">PPIase</shortName>
        <ecNumber evidence="4">5.2.1.8</ecNumber>
    </recommendedName>
</protein>
<keyword evidence="2 4" id="KW-0697">Rotamase</keyword>
<name>I6ZW44_ENCRO</name>
<dbReference type="InterPro" id="IPR020892">
    <property type="entry name" value="Cyclophilin-type_PPIase_CS"/>
</dbReference>
<organism evidence="6 7">
    <name type="scientific">Encephalitozoon romaleae (strain SJ-2008)</name>
    <name type="common">Microsporidian parasite</name>
    <dbReference type="NCBI Taxonomy" id="1178016"/>
    <lineage>
        <taxon>Eukaryota</taxon>
        <taxon>Fungi</taxon>
        <taxon>Fungi incertae sedis</taxon>
        <taxon>Microsporidia</taxon>
        <taxon>Unikaryonidae</taxon>
        <taxon>Encephalitozoon</taxon>
    </lineage>
</organism>
<dbReference type="PROSITE" id="PS50072">
    <property type="entry name" value="CSA_PPIASE_2"/>
    <property type="match status" value="1"/>
</dbReference>
<dbReference type="RefSeq" id="XP_009265478.1">
    <property type="nucleotide sequence ID" value="XM_009267203.1"/>
</dbReference>
<reference evidence="6 7" key="1">
    <citation type="journal article" date="2012" name="Proc. Natl. Acad. Sci. U.S.A.">
        <title>Gain and loss of multiple functionally related, horizontally transferred genes in the reduced genomes of two microsporidian parasites.</title>
        <authorList>
            <person name="Pombert J.-F."/>
            <person name="Selman M."/>
            <person name="Burki F."/>
            <person name="Bardell F.T."/>
            <person name="Farinelli L."/>
            <person name="Solter L.F."/>
            <person name="Whitman D.W."/>
            <person name="Weiss L.M."/>
            <person name="Corradi N."/>
            <person name="Keeling P.J."/>
        </authorList>
    </citation>
    <scope>NUCLEOTIDE SEQUENCE [LARGE SCALE GENOMIC DNA]</scope>
    <source>
        <strain evidence="6 7">SJ-2008</strain>
    </source>
</reference>
<dbReference type="PANTHER" id="PTHR11071:SF561">
    <property type="entry name" value="PEPTIDYL-PROLYL CIS-TRANS ISOMERASE D-RELATED"/>
    <property type="match status" value="1"/>
</dbReference>
<dbReference type="FunFam" id="2.40.100.10:FF:000025">
    <property type="entry name" value="Peptidyl-prolyl cis-trans isomerase CYP19-2"/>
    <property type="match status" value="1"/>
</dbReference>
<proteinExistence type="inferred from homology"/>
<comment type="similarity">
    <text evidence="4">Belongs to the cyclophilin-type PPIase family.</text>
</comment>
<evidence type="ECO:0000313" key="7">
    <source>
        <dbReference type="Proteomes" id="UP000010094"/>
    </source>
</evidence>
<dbReference type="EC" id="5.2.1.8" evidence="4"/>
<evidence type="ECO:0000256" key="4">
    <source>
        <dbReference type="RuleBase" id="RU363019"/>
    </source>
</evidence>
<gene>
    <name evidence="6" type="ordered locus">EROM_101660</name>
</gene>
<dbReference type="GO" id="GO:0003755">
    <property type="term" value="F:peptidyl-prolyl cis-trans isomerase activity"/>
    <property type="evidence" value="ECO:0007669"/>
    <property type="project" value="UniProtKB-UniRule"/>
</dbReference>
<sequence length="215" mass="23891">MGTNKKFINNLRFKPIMKNRNVLLLLIGVAINASSALGTPYMDLEYVVGGEKKSGRVTFELYWNEAPKTARNFYELVKGTEIGDGFYKYEGSLFHRIIPGFMMQGGDILMGNGTGSISIYDGKPFADEDFIKTHDSIGKLSMANSGPNTNGSQFFITFAPQPHLDRKHVVFGNVSEESIPLINDIQRVNTRHARPVIPVKIVKSGIIEEGGKEYL</sequence>
<dbReference type="GO" id="GO:0006457">
    <property type="term" value="P:protein folding"/>
    <property type="evidence" value="ECO:0007669"/>
    <property type="project" value="InterPro"/>
</dbReference>